<accession>A0AC61RX73</accession>
<evidence type="ECO:0000313" key="1">
    <source>
        <dbReference type="EMBL" id="TGY96263.1"/>
    </source>
</evidence>
<dbReference type="Proteomes" id="UP000304953">
    <property type="component" value="Unassembled WGS sequence"/>
</dbReference>
<protein>
    <submittedName>
        <fullName evidence="1">Uncharacterized protein</fullName>
    </submittedName>
</protein>
<dbReference type="EMBL" id="SRYA01000018">
    <property type="protein sequence ID" value="TGY96263.1"/>
    <property type="molecule type" value="Genomic_DNA"/>
</dbReference>
<reference evidence="1" key="1">
    <citation type="submission" date="2019-04" db="EMBL/GenBank/DDBJ databases">
        <title>Microbes associate with the intestines of laboratory mice.</title>
        <authorList>
            <person name="Navarre W."/>
            <person name="Wong E."/>
            <person name="Huang K."/>
            <person name="Tropini C."/>
            <person name="Ng K."/>
            <person name="Yu B."/>
        </authorList>
    </citation>
    <scope>NUCLEOTIDE SEQUENCE</scope>
    <source>
        <strain evidence="1">NM01_1-7b</strain>
    </source>
</reference>
<comment type="caution">
    <text evidence="1">The sequence shown here is derived from an EMBL/GenBank/DDBJ whole genome shotgun (WGS) entry which is preliminary data.</text>
</comment>
<sequence length="149" mass="16891">MKKLLHKARNILFDSCDFLELLMALIVLAAILIACCSLGSSFLDYWNDRFSKEAFLTFVGYVFNILIGIEFLKMLCQPSPDTVLEVLIFLVARHMILDHTTVIENLLTIISIGILFAIKKYISLPSGKENYRIFSSSSDSEESENEKNS</sequence>
<organism evidence="1 2">
    <name type="scientific">Petralouisia muris</name>
    <dbReference type="NCBI Taxonomy" id="3032872"/>
    <lineage>
        <taxon>Bacteria</taxon>
        <taxon>Bacillati</taxon>
        <taxon>Bacillota</taxon>
        <taxon>Clostridia</taxon>
        <taxon>Lachnospirales</taxon>
        <taxon>Lachnospiraceae</taxon>
        <taxon>Petralouisia</taxon>
    </lineage>
</organism>
<keyword evidence="2" id="KW-1185">Reference proteome</keyword>
<proteinExistence type="predicted"/>
<name>A0AC61RX73_9FIRM</name>
<evidence type="ECO:0000313" key="2">
    <source>
        <dbReference type="Proteomes" id="UP000304953"/>
    </source>
</evidence>
<gene>
    <name evidence="1" type="ORF">E5329_10465</name>
</gene>